<dbReference type="EMBL" id="QEAS01000004">
    <property type="protein sequence ID" value="PWG81388.1"/>
    <property type="molecule type" value="Genomic_DNA"/>
</dbReference>
<gene>
    <name evidence="2" type="ORF">DDR33_05980</name>
</gene>
<evidence type="ECO:0000256" key="1">
    <source>
        <dbReference type="SAM" id="MobiDB-lite"/>
    </source>
</evidence>
<comment type="caution">
    <text evidence="2">The sequence shown here is derived from an EMBL/GenBank/DDBJ whole genome shotgun (WGS) entry which is preliminary data.</text>
</comment>
<accession>A0A2U2PJ07</accession>
<evidence type="ECO:0000313" key="2">
    <source>
        <dbReference type="EMBL" id="PWG81388.1"/>
    </source>
</evidence>
<protein>
    <submittedName>
        <fullName evidence="2">Uncharacterized protein</fullName>
    </submittedName>
</protein>
<dbReference type="Proteomes" id="UP000245647">
    <property type="component" value="Unassembled WGS sequence"/>
</dbReference>
<keyword evidence="3" id="KW-1185">Reference proteome</keyword>
<dbReference type="AlphaFoldDB" id="A0A2U2PJ07"/>
<feature type="compositionally biased region" description="Basic and acidic residues" evidence="1">
    <location>
        <begin position="7"/>
        <end position="16"/>
    </location>
</feature>
<name>A0A2U2PJ07_9SPHI</name>
<evidence type="ECO:0000313" key="3">
    <source>
        <dbReference type="Proteomes" id="UP000245647"/>
    </source>
</evidence>
<feature type="region of interest" description="Disordered" evidence="1">
    <location>
        <begin position="1"/>
        <end position="34"/>
    </location>
</feature>
<proteinExistence type="predicted"/>
<sequence>MSACHSKSAEEQKSAKPDTASEQPLAERKKKEQPEHVAQMTFVKYLDDGDYFQLLAKKGDSTFSFINETDTSRNLNRGDKIKVTWKDGTITLPGDNDAEMPAQLLVSVKKNGDGPVSAFRKTYGKKLKYTWSPDEEFTASYLDKVYLLTEYYLTQTRNPLLQNAIRNRGELTYSIESRERNNRGYKVIGIAPVGPNGGHVVQWLYVGEEDDHVYEYDLPQDKLVAFD</sequence>
<organism evidence="2 3">
    <name type="scientific">Pararcticibacter amylolyticus</name>
    <dbReference type="NCBI Taxonomy" id="2173175"/>
    <lineage>
        <taxon>Bacteria</taxon>
        <taxon>Pseudomonadati</taxon>
        <taxon>Bacteroidota</taxon>
        <taxon>Sphingobacteriia</taxon>
        <taxon>Sphingobacteriales</taxon>
        <taxon>Sphingobacteriaceae</taxon>
        <taxon>Pararcticibacter</taxon>
    </lineage>
</organism>
<reference evidence="2 3" key="1">
    <citation type="submission" date="2018-04" db="EMBL/GenBank/DDBJ databases">
        <title>Pedobacter chongqingensis sp. nov., isolated from a rottenly hemp rope.</title>
        <authorList>
            <person name="Cai Y."/>
        </authorList>
    </citation>
    <scope>NUCLEOTIDE SEQUENCE [LARGE SCALE GENOMIC DNA]</scope>
    <source>
        <strain evidence="2 3">FJ4-8</strain>
    </source>
</reference>
<feature type="compositionally biased region" description="Basic and acidic residues" evidence="1">
    <location>
        <begin position="25"/>
        <end position="34"/>
    </location>
</feature>